<proteinExistence type="predicted"/>
<comment type="caution">
    <text evidence="2">The sequence shown here is derived from an EMBL/GenBank/DDBJ whole genome shotgun (WGS) entry which is preliminary data.</text>
</comment>
<sequence length="141" mass="14613">MDPPTAGAQSLGAAEQPRGLQLPSGREAPPSPGVSAARGLGASTTCGRGREVAGARGVWATEPGKRSRPASGSPAVWARARAGNSRAAKLWGGATSRTWVGAPGWEWWLLAPGHLCVLAKWEVMLLTESWGCCWGAWAGAR</sequence>
<accession>A0A6B0R310</accession>
<evidence type="ECO:0000313" key="2">
    <source>
        <dbReference type="EMBL" id="MXQ84549.1"/>
    </source>
</evidence>
<keyword evidence="3" id="KW-1185">Reference proteome</keyword>
<name>A0A6B0R310_9CETA</name>
<evidence type="ECO:0000256" key="1">
    <source>
        <dbReference type="SAM" id="MobiDB-lite"/>
    </source>
</evidence>
<feature type="region of interest" description="Disordered" evidence="1">
    <location>
        <begin position="1"/>
        <end position="78"/>
    </location>
</feature>
<dbReference type="Proteomes" id="UP000322234">
    <property type="component" value="Unassembled WGS sequence"/>
</dbReference>
<protein>
    <submittedName>
        <fullName evidence="2">Uncharacterized protein</fullName>
    </submittedName>
</protein>
<dbReference type="AlphaFoldDB" id="A0A6B0R310"/>
<dbReference type="EMBL" id="VBQZ03000021">
    <property type="protein sequence ID" value="MXQ84549.1"/>
    <property type="molecule type" value="Genomic_DNA"/>
</dbReference>
<organism evidence="2 3">
    <name type="scientific">Bos mutus</name>
    <name type="common">wild yak</name>
    <dbReference type="NCBI Taxonomy" id="72004"/>
    <lineage>
        <taxon>Eukaryota</taxon>
        <taxon>Metazoa</taxon>
        <taxon>Chordata</taxon>
        <taxon>Craniata</taxon>
        <taxon>Vertebrata</taxon>
        <taxon>Euteleostomi</taxon>
        <taxon>Mammalia</taxon>
        <taxon>Eutheria</taxon>
        <taxon>Laurasiatheria</taxon>
        <taxon>Artiodactyla</taxon>
        <taxon>Ruminantia</taxon>
        <taxon>Pecora</taxon>
        <taxon>Bovidae</taxon>
        <taxon>Bovinae</taxon>
        <taxon>Bos</taxon>
    </lineage>
</organism>
<gene>
    <name evidence="2" type="ORF">E5288_WYG020780</name>
</gene>
<reference evidence="2" key="1">
    <citation type="submission" date="2019-10" db="EMBL/GenBank/DDBJ databases">
        <title>The sequence and de novo assembly of the wild yak genome.</title>
        <authorList>
            <person name="Liu Y."/>
        </authorList>
    </citation>
    <scope>NUCLEOTIDE SEQUENCE [LARGE SCALE GENOMIC DNA]</scope>
    <source>
        <strain evidence="2">WY2019</strain>
    </source>
</reference>
<evidence type="ECO:0000313" key="3">
    <source>
        <dbReference type="Proteomes" id="UP000322234"/>
    </source>
</evidence>